<sequence length="210" mass="24888">MERSLNRLKSILDQLEIDANAADQINKQRKSHYYLQDEAMFDEKLFPINSSSYYAYVKYTQKRLDHLQKLLSTKHMEFCDALMAELEEQISSLITAIKSNDNRHNDSEYRLDRRNRLNKQKTQAKAKFKKQTKAVLMSSHQLYAKLAEFRGFERRLQDMVQVKELELAKTKKHDTSSMQQELLTLHQRLGRCRKAISDVEKQIEDSEKTR</sequence>
<dbReference type="InterPro" id="IPR010890">
    <property type="entry name" value="PriC"/>
</dbReference>
<dbReference type="EMBL" id="CP134146">
    <property type="protein sequence ID" value="WNC69675.1"/>
    <property type="molecule type" value="Genomic_DNA"/>
</dbReference>
<dbReference type="InterPro" id="IPR038338">
    <property type="entry name" value="PriC_sf"/>
</dbReference>
<proteinExistence type="predicted"/>
<dbReference type="Proteomes" id="UP001248581">
    <property type="component" value="Chromosome"/>
</dbReference>
<keyword evidence="1" id="KW-0175">Coiled coil</keyword>
<dbReference type="Pfam" id="PF07445">
    <property type="entry name" value="PriC"/>
    <property type="match status" value="1"/>
</dbReference>
<evidence type="ECO:0000313" key="3">
    <source>
        <dbReference type="Proteomes" id="UP001248581"/>
    </source>
</evidence>
<reference evidence="3" key="1">
    <citation type="submission" date="2023-09" db="EMBL/GenBank/DDBJ databases">
        <authorList>
            <person name="Li S."/>
            <person name="Li X."/>
            <person name="Zhang C."/>
            <person name="Zhao Z."/>
        </authorList>
    </citation>
    <scope>NUCLEOTIDE SEQUENCE [LARGE SCALE GENOMIC DNA]</scope>
    <source>
        <strain evidence="3">SQ345</strain>
    </source>
</reference>
<name>A0ABY9TLT3_9GAMM</name>
<keyword evidence="3" id="KW-1185">Reference proteome</keyword>
<feature type="coiled-coil region" evidence="1">
    <location>
        <begin position="83"/>
        <end position="134"/>
    </location>
</feature>
<protein>
    <submittedName>
        <fullName evidence="2">Primosomal replication protein PriC</fullName>
    </submittedName>
</protein>
<organism evidence="2 3">
    <name type="scientific">Thalassotalea nanhaiensis</name>
    <dbReference type="NCBI Taxonomy" id="3065648"/>
    <lineage>
        <taxon>Bacteria</taxon>
        <taxon>Pseudomonadati</taxon>
        <taxon>Pseudomonadota</taxon>
        <taxon>Gammaproteobacteria</taxon>
        <taxon>Alteromonadales</taxon>
        <taxon>Colwelliaceae</taxon>
        <taxon>Thalassotalea</taxon>
    </lineage>
</organism>
<gene>
    <name evidence="2" type="primary">priC</name>
    <name evidence="2" type="ORF">RI845_05885</name>
</gene>
<evidence type="ECO:0000256" key="1">
    <source>
        <dbReference type="SAM" id="Coils"/>
    </source>
</evidence>
<accession>A0ABY9TLT3</accession>
<dbReference type="Gene3D" id="1.20.1270.340">
    <property type="match status" value="1"/>
</dbReference>
<dbReference type="RefSeq" id="WP_348388818.1">
    <property type="nucleotide sequence ID" value="NZ_CP134146.1"/>
</dbReference>
<evidence type="ECO:0000313" key="2">
    <source>
        <dbReference type="EMBL" id="WNC69675.1"/>
    </source>
</evidence>